<keyword evidence="3" id="KW-1185">Reference proteome</keyword>
<dbReference type="InterPro" id="IPR053204">
    <property type="entry name" value="Oxopyrrolidines_Biosynth-assoc"/>
</dbReference>
<evidence type="ECO:0000256" key="1">
    <source>
        <dbReference type="SAM" id="MobiDB-lite"/>
    </source>
</evidence>
<sequence length="346" mass="39065">MNNSLDTHSFNFLATTLCDPDISIDEIATKILTTSVQYAQSAAKNDRTTLGDTPGIESFYWSLWKPLVDLAEENETIHERIIALLLALKSSNVGSDWKLFSKHGGWRELPVLRVAICDYWNVLDLPYDVTEEPALSVLEGDAPSTNSELAHIAKARTEYLNMHHFLSRLWKETGIDFSDYGLTIMEHIVKTCAGGGRQWEGHLADMSTGAEDSMEMDFTTDTDRLVHVDSEDEENDEDEDFAPADENEDDNEEENMNHPTLNLAVEAASIWINCCAEELYQILYQRSGFSNAVPVNWLAWKNAFKNVANNSEGRARIMTIAKSVVDKMENIERYRLDGLYVEPISV</sequence>
<dbReference type="Pfam" id="PF12311">
    <property type="entry name" value="DUF3632"/>
    <property type="match status" value="1"/>
</dbReference>
<evidence type="ECO:0000313" key="3">
    <source>
        <dbReference type="Proteomes" id="UP001050691"/>
    </source>
</evidence>
<reference evidence="2" key="1">
    <citation type="submission" date="2021-10" db="EMBL/GenBank/DDBJ databases">
        <title>De novo Genome Assembly of Clathrus columnatus (Basidiomycota, Fungi) Using Illumina and Nanopore Sequence Data.</title>
        <authorList>
            <person name="Ogiso-Tanaka E."/>
            <person name="Itagaki H."/>
            <person name="Hosoya T."/>
            <person name="Hosaka K."/>
        </authorList>
    </citation>
    <scope>NUCLEOTIDE SEQUENCE</scope>
    <source>
        <strain evidence="2">MO-923</strain>
    </source>
</reference>
<gene>
    <name evidence="2" type="ORF">Clacol_008324</name>
</gene>
<dbReference type="EMBL" id="BPWL01000009">
    <property type="protein sequence ID" value="GJJ14067.1"/>
    <property type="molecule type" value="Genomic_DNA"/>
</dbReference>
<dbReference type="PANTHER" id="PTHR38797">
    <property type="entry name" value="NUCLEAR PORE COMPLEX PROTEIN NUP85-RELATED"/>
    <property type="match status" value="1"/>
</dbReference>
<proteinExistence type="predicted"/>
<evidence type="ECO:0000313" key="2">
    <source>
        <dbReference type="EMBL" id="GJJ14067.1"/>
    </source>
</evidence>
<dbReference type="Proteomes" id="UP001050691">
    <property type="component" value="Unassembled WGS sequence"/>
</dbReference>
<comment type="caution">
    <text evidence="2">The sequence shown here is derived from an EMBL/GenBank/DDBJ whole genome shotgun (WGS) entry which is preliminary data.</text>
</comment>
<dbReference type="InterPro" id="IPR022085">
    <property type="entry name" value="OpdG"/>
</dbReference>
<dbReference type="PANTHER" id="PTHR38797:SF4">
    <property type="entry name" value="NUCLEAR PORE COMPLEX PROTEIN NUP85"/>
    <property type="match status" value="1"/>
</dbReference>
<accession>A0AAV5AK67</accession>
<organism evidence="2 3">
    <name type="scientific">Clathrus columnatus</name>
    <dbReference type="NCBI Taxonomy" id="1419009"/>
    <lineage>
        <taxon>Eukaryota</taxon>
        <taxon>Fungi</taxon>
        <taxon>Dikarya</taxon>
        <taxon>Basidiomycota</taxon>
        <taxon>Agaricomycotina</taxon>
        <taxon>Agaricomycetes</taxon>
        <taxon>Phallomycetidae</taxon>
        <taxon>Phallales</taxon>
        <taxon>Clathraceae</taxon>
        <taxon>Clathrus</taxon>
    </lineage>
</organism>
<feature type="compositionally biased region" description="Acidic residues" evidence="1">
    <location>
        <begin position="230"/>
        <end position="254"/>
    </location>
</feature>
<name>A0AAV5AK67_9AGAM</name>
<feature type="region of interest" description="Disordered" evidence="1">
    <location>
        <begin position="229"/>
        <end position="256"/>
    </location>
</feature>
<dbReference type="AlphaFoldDB" id="A0AAV5AK67"/>
<protein>
    <submittedName>
        <fullName evidence="2">Uncharacterized protein</fullName>
    </submittedName>
</protein>